<evidence type="ECO:0000259" key="8">
    <source>
        <dbReference type="Pfam" id="PF01593"/>
    </source>
</evidence>
<dbReference type="GO" id="GO:0008131">
    <property type="term" value="F:primary methylamine oxidase activity"/>
    <property type="evidence" value="ECO:0007669"/>
    <property type="project" value="UniProtKB-ARBA"/>
</dbReference>
<comment type="catalytic activity">
    <reaction evidence="5">
        <text>a secondary aliphatic amine + O2 + H2O = a primary amine + an aldehyde + H2O2</text>
        <dbReference type="Rhea" id="RHEA:26414"/>
        <dbReference type="ChEBI" id="CHEBI:15377"/>
        <dbReference type="ChEBI" id="CHEBI:15379"/>
        <dbReference type="ChEBI" id="CHEBI:16240"/>
        <dbReference type="ChEBI" id="CHEBI:17478"/>
        <dbReference type="ChEBI" id="CHEBI:58855"/>
        <dbReference type="ChEBI" id="CHEBI:65296"/>
        <dbReference type="EC" id="1.4.3.4"/>
    </reaction>
</comment>
<keyword evidence="7" id="KW-0274">FAD</keyword>
<evidence type="ECO:0000256" key="6">
    <source>
        <dbReference type="PIRSR" id="PIRSR601613-1"/>
    </source>
</evidence>
<reference evidence="9" key="1">
    <citation type="submission" date="2017-02" db="UniProtKB">
        <authorList>
            <consortium name="WormBaseParasite"/>
        </authorList>
    </citation>
    <scope>IDENTIFICATION</scope>
</reference>
<dbReference type="PRINTS" id="PR00757">
    <property type="entry name" value="AMINEOXDASEF"/>
</dbReference>
<evidence type="ECO:0000313" key="9">
    <source>
        <dbReference type="WBParaSite" id="HPLM_0000037001-mRNA-1"/>
    </source>
</evidence>
<keyword evidence="4 7" id="KW-0560">Oxidoreductase</keyword>
<evidence type="ECO:0000256" key="4">
    <source>
        <dbReference type="ARBA" id="ARBA00023002"/>
    </source>
</evidence>
<feature type="domain" description="Amine oxidase" evidence="8">
    <location>
        <begin position="62"/>
        <end position="346"/>
    </location>
</feature>
<organism evidence="9">
    <name type="scientific">Haemonchus placei</name>
    <name type="common">Barber's pole worm</name>
    <dbReference type="NCBI Taxonomy" id="6290"/>
    <lineage>
        <taxon>Eukaryota</taxon>
        <taxon>Metazoa</taxon>
        <taxon>Ecdysozoa</taxon>
        <taxon>Nematoda</taxon>
        <taxon>Chromadorea</taxon>
        <taxon>Rhabditida</taxon>
        <taxon>Rhabditina</taxon>
        <taxon>Rhabditomorpha</taxon>
        <taxon>Strongyloidea</taxon>
        <taxon>Trichostrongylidae</taxon>
        <taxon>Haemonchus</taxon>
    </lineage>
</organism>
<keyword evidence="7" id="KW-1133">Transmembrane helix</keyword>
<dbReference type="InterPro" id="IPR001613">
    <property type="entry name" value="Flavin_amine_oxidase"/>
</dbReference>
<evidence type="ECO:0000256" key="1">
    <source>
        <dbReference type="ARBA" id="ARBA00001974"/>
    </source>
</evidence>
<dbReference type="EC" id="1.4.3.-" evidence="7"/>
<keyword evidence="7" id="KW-0472">Membrane</keyword>
<comment type="similarity">
    <text evidence="3 7">Belongs to the flavin monoamine oxidase family.</text>
</comment>
<dbReference type="GO" id="GO:0005741">
    <property type="term" value="C:mitochondrial outer membrane"/>
    <property type="evidence" value="ECO:0007669"/>
    <property type="project" value="UniProtKB-SubCell"/>
</dbReference>
<dbReference type="Pfam" id="PF01593">
    <property type="entry name" value="Amino_oxidase"/>
    <property type="match status" value="1"/>
</dbReference>
<proteinExistence type="inferred from homology"/>
<keyword evidence="7" id="KW-0285">Flavoprotein</keyword>
<feature type="transmembrane region" description="Helical" evidence="7">
    <location>
        <begin position="386"/>
        <end position="405"/>
    </location>
</feature>
<dbReference type="InterPro" id="IPR050703">
    <property type="entry name" value="Flavin_MAO"/>
</dbReference>
<protein>
    <recommendedName>
        <fullName evidence="7">Amine oxidase</fullName>
        <ecNumber evidence="7">1.4.3.-</ecNumber>
    </recommendedName>
</protein>
<evidence type="ECO:0000256" key="7">
    <source>
        <dbReference type="RuleBase" id="RU362067"/>
    </source>
</evidence>
<dbReference type="InterPro" id="IPR036188">
    <property type="entry name" value="FAD/NAD-bd_sf"/>
</dbReference>
<comment type="subcellular location">
    <subcellularLocation>
        <location evidence="2">Mitochondrion outer membrane</location>
        <topology evidence="2">Single-pass type IV membrane protein</topology>
        <orientation evidence="2">Cytoplasmic side</orientation>
    </subcellularLocation>
</comment>
<feature type="binding site" evidence="6">
    <location>
        <position position="323"/>
    </location>
    <ligand>
        <name>FAD</name>
        <dbReference type="ChEBI" id="CHEBI:57692"/>
    </ligand>
</feature>
<dbReference type="SUPFAM" id="SSF54373">
    <property type="entry name" value="FAD-linked reductases, C-terminal domain"/>
    <property type="match status" value="1"/>
</dbReference>
<accession>A0A0N4VSV3</accession>
<dbReference type="PANTHER" id="PTHR43563:SF14">
    <property type="entry name" value="AMINE OXIDASE"/>
    <property type="match status" value="1"/>
</dbReference>
<sequence length="434" mass="49440">LNEMSLAQWIRQNVNGRTARDALEIAARATYGVEPSRQVRYSHSGNKDRILDDDIYQCDFDQKVNMLYHLTLCKCTGTFANLFDVSGGGGGVQAMRVQGGTEQISKRLAEEIGKDKIVLHRVVERFEVDESNGITRVHTHSTNAPYDKIIYSCSQVICAVPLNQCAKISFSPPLPYLKQRLFESAMPGNLIKFLVTFETAFWREEGWSGEVISTGRTTSPNEVLPIICTYDFTSSSGIPAMIGFMSEEYSDMTKEDRCNAVVRDLMRVFGERAMVQFLDYEEKLWSKEPYIAGAPSIFMPCGTMDSWLVRREPFMTIHFAGAETATKWIGWMEGAVESSLRTVHEVFHQLGYYDKISYTLLKGSVYDSDYKQPLVTSKHYVERIPYWRRGIFFFTVLCLGILVYSKKYKLSYTARAMKPLEKAVVKFSTGMDWP</sequence>
<evidence type="ECO:0000256" key="2">
    <source>
        <dbReference type="ARBA" id="ARBA00004362"/>
    </source>
</evidence>
<dbReference type="AlphaFoldDB" id="A0A0N4VSV3"/>
<feature type="binding site" evidence="6">
    <location>
        <position position="244"/>
    </location>
    <ligand>
        <name>substrate</name>
    </ligand>
</feature>
<dbReference type="Gene3D" id="3.50.50.60">
    <property type="entry name" value="FAD/NAD(P)-binding domain"/>
    <property type="match status" value="1"/>
</dbReference>
<dbReference type="WBParaSite" id="HPLM_0000037001-mRNA-1">
    <property type="protein sequence ID" value="HPLM_0000037001-mRNA-1"/>
    <property type="gene ID" value="HPLM_0000037001"/>
</dbReference>
<comment type="cofactor">
    <cofactor evidence="1 7">
        <name>FAD</name>
        <dbReference type="ChEBI" id="CHEBI:57692"/>
    </cofactor>
</comment>
<name>A0A0N4VSV3_HAEPC</name>
<dbReference type="SUPFAM" id="SSF51905">
    <property type="entry name" value="FAD/NAD(P)-binding domain"/>
    <property type="match status" value="1"/>
</dbReference>
<evidence type="ECO:0000256" key="3">
    <source>
        <dbReference type="ARBA" id="ARBA00005995"/>
    </source>
</evidence>
<dbReference type="OMA" id="VERIPYW"/>
<feature type="binding site" evidence="6">
    <location>
        <position position="123"/>
    </location>
    <ligand>
        <name>FAD</name>
        <dbReference type="ChEBI" id="CHEBI:57692"/>
    </ligand>
</feature>
<evidence type="ECO:0000256" key="5">
    <source>
        <dbReference type="ARBA" id="ARBA00048448"/>
    </source>
</evidence>
<dbReference type="InterPro" id="IPR002937">
    <property type="entry name" value="Amino_oxidase"/>
</dbReference>
<dbReference type="PANTHER" id="PTHR43563">
    <property type="entry name" value="AMINE OXIDASE"/>
    <property type="match status" value="1"/>
</dbReference>
<keyword evidence="7" id="KW-0812">Transmembrane</keyword>
<dbReference type="GO" id="GO:0097621">
    <property type="term" value="F:monoamine oxidase activity"/>
    <property type="evidence" value="ECO:0007669"/>
    <property type="project" value="UniProtKB-EC"/>
</dbReference>